<reference evidence="1" key="1">
    <citation type="submission" date="2017-02" db="UniProtKB">
        <authorList>
            <consortium name="WormBaseParasite"/>
        </authorList>
    </citation>
    <scope>IDENTIFICATION</scope>
</reference>
<sequence>LQFDQSLVVPLAPAQVRVLAETTTTIEAVLIKALRKCRRGRMAKELKTQYVQA</sequence>
<evidence type="ECO:0000313" key="1">
    <source>
        <dbReference type="WBParaSite" id="ASIM_0000994601-mRNA-1"/>
    </source>
</evidence>
<name>A0A0M3JQJ5_ANISI</name>
<organism evidence="1">
    <name type="scientific">Anisakis simplex</name>
    <name type="common">Herring worm</name>
    <dbReference type="NCBI Taxonomy" id="6269"/>
    <lineage>
        <taxon>Eukaryota</taxon>
        <taxon>Metazoa</taxon>
        <taxon>Ecdysozoa</taxon>
        <taxon>Nematoda</taxon>
        <taxon>Chromadorea</taxon>
        <taxon>Rhabditida</taxon>
        <taxon>Spirurina</taxon>
        <taxon>Ascaridomorpha</taxon>
        <taxon>Ascaridoidea</taxon>
        <taxon>Anisakidae</taxon>
        <taxon>Anisakis</taxon>
        <taxon>Anisakis simplex complex</taxon>
    </lineage>
</organism>
<protein>
    <submittedName>
        <fullName evidence="1">Restriction endonuclease subunit S</fullName>
    </submittedName>
</protein>
<dbReference type="AlphaFoldDB" id="A0A0M3JQJ5"/>
<accession>A0A0M3JQJ5</accession>
<proteinExistence type="predicted"/>
<dbReference type="WBParaSite" id="ASIM_0000994601-mRNA-1">
    <property type="protein sequence ID" value="ASIM_0000994601-mRNA-1"/>
    <property type="gene ID" value="ASIM_0000994601"/>
</dbReference>